<feature type="domain" description="Pectinesterase inhibitor" evidence="5">
    <location>
        <begin position="56"/>
        <end position="195"/>
    </location>
</feature>
<dbReference type="PANTHER" id="PTHR35357:SF13">
    <property type="entry name" value="OS02G0537100 PROTEIN"/>
    <property type="match status" value="1"/>
</dbReference>
<evidence type="ECO:0000256" key="2">
    <source>
        <dbReference type="ARBA" id="ARBA00023157"/>
    </source>
</evidence>
<dbReference type="EMBL" id="BQKI01000001">
    <property type="protein sequence ID" value="GJM85179.1"/>
    <property type="molecule type" value="Genomic_DNA"/>
</dbReference>
<dbReference type="GO" id="GO:0004857">
    <property type="term" value="F:enzyme inhibitor activity"/>
    <property type="evidence" value="ECO:0007669"/>
    <property type="project" value="InterPro"/>
</dbReference>
<reference evidence="7" key="2">
    <citation type="submission" date="2021-12" db="EMBL/GenBank/DDBJ databases">
        <title>Resequencing data analysis of finger millet.</title>
        <authorList>
            <person name="Hatakeyama M."/>
            <person name="Aluri S."/>
            <person name="Balachadran M.T."/>
            <person name="Sivarajan S.R."/>
            <person name="Poveda L."/>
            <person name="Shimizu-Inatsugi R."/>
            <person name="Schlapbach R."/>
            <person name="Sreeman S.M."/>
            <person name="Shimizu K.K."/>
        </authorList>
    </citation>
    <scope>NUCLEOTIDE SEQUENCE</scope>
</reference>
<evidence type="ECO:0000313" key="8">
    <source>
        <dbReference type="Proteomes" id="UP001054889"/>
    </source>
</evidence>
<dbReference type="Gene3D" id="1.20.140.40">
    <property type="entry name" value="Invertase/pectin methylesterase inhibitor family protein"/>
    <property type="match status" value="1"/>
</dbReference>
<protein>
    <recommendedName>
        <fullName evidence="5">Pectinesterase inhibitor domain-containing protein</fullName>
    </recommendedName>
</protein>
<keyword evidence="2" id="KW-1015">Disulfide bond</keyword>
<keyword evidence="8" id="KW-1185">Reference proteome</keyword>
<dbReference type="InterPro" id="IPR006501">
    <property type="entry name" value="Pectinesterase_inhib_dom"/>
</dbReference>
<evidence type="ECO:0000313" key="6">
    <source>
        <dbReference type="EMBL" id="GJM85179.1"/>
    </source>
</evidence>
<organism evidence="7 8">
    <name type="scientific">Eleusine coracana subsp. coracana</name>
    <dbReference type="NCBI Taxonomy" id="191504"/>
    <lineage>
        <taxon>Eukaryota</taxon>
        <taxon>Viridiplantae</taxon>
        <taxon>Streptophyta</taxon>
        <taxon>Embryophyta</taxon>
        <taxon>Tracheophyta</taxon>
        <taxon>Spermatophyta</taxon>
        <taxon>Magnoliopsida</taxon>
        <taxon>Liliopsida</taxon>
        <taxon>Poales</taxon>
        <taxon>Poaceae</taxon>
        <taxon>PACMAD clade</taxon>
        <taxon>Chloridoideae</taxon>
        <taxon>Cynodonteae</taxon>
        <taxon>Eleusininae</taxon>
        <taxon>Eleusine</taxon>
    </lineage>
</organism>
<feature type="region of interest" description="Disordered" evidence="4">
    <location>
        <begin position="186"/>
        <end position="218"/>
    </location>
</feature>
<evidence type="ECO:0000256" key="1">
    <source>
        <dbReference type="ARBA" id="ARBA00022729"/>
    </source>
</evidence>
<evidence type="ECO:0000256" key="4">
    <source>
        <dbReference type="SAM" id="MobiDB-lite"/>
    </source>
</evidence>
<keyword evidence="1" id="KW-0732">Signal</keyword>
<comment type="caution">
    <text evidence="7">The sequence shown here is derived from an EMBL/GenBank/DDBJ whole genome shotgun (WGS) entry which is preliminary data.</text>
</comment>
<dbReference type="PANTHER" id="PTHR35357">
    <property type="entry name" value="OS02G0537100 PROTEIN"/>
    <property type="match status" value="1"/>
</dbReference>
<gene>
    <name evidence="7" type="primary">ga01607</name>
    <name evidence="6" type="synonym">ga00920</name>
    <name evidence="6" type="ORF">PR202_ga00920</name>
    <name evidence="7" type="ORF">PR202_ga01607</name>
</gene>
<evidence type="ECO:0000313" key="7">
    <source>
        <dbReference type="EMBL" id="GJM85807.1"/>
    </source>
</evidence>
<evidence type="ECO:0000256" key="3">
    <source>
        <dbReference type="ARBA" id="ARBA00038471"/>
    </source>
</evidence>
<comment type="similarity">
    <text evidence="3">Belongs to the PMEI family.</text>
</comment>
<proteinExistence type="inferred from homology"/>
<dbReference type="NCBIfam" id="TIGR01614">
    <property type="entry name" value="PME_inhib"/>
    <property type="match status" value="1"/>
</dbReference>
<dbReference type="EMBL" id="BQKI01000001">
    <property type="protein sequence ID" value="GJM85807.1"/>
    <property type="molecule type" value="Genomic_DNA"/>
</dbReference>
<dbReference type="AlphaFoldDB" id="A0AAV5BIR4"/>
<dbReference type="Pfam" id="PF04043">
    <property type="entry name" value="PMEI"/>
    <property type="match status" value="1"/>
</dbReference>
<reference evidence="7" key="1">
    <citation type="journal article" date="2018" name="DNA Res.">
        <title>Multiple hybrid de novo genome assembly of finger millet, an orphan allotetraploid crop.</title>
        <authorList>
            <person name="Hatakeyama M."/>
            <person name="Aluri S."/>
            <person name="Balachadran M.T."/>
            <person name="Sivarajan S.R."/>
            <person name="Patrignani A."/>
            <person name="Gruter S."/>
            <person name="Poveda L."/>
            <person name="Shimizu-Inatsugi R."/>
            <person name="Baeten J."/>
            <person name="Francoijs K.J."/>
            <person name="Nataraja K.N."/>
            <person name="Reddy Y.A.N."/>
            <person name="Phadnis S."/>
            <person name="Ravikumar R.L."/>
            <person name="Schlapbach R."/>
            <person name="Sreeman S.M."/>
            <person name="Shimizu K.K."/>
        </authorList>
    </citation>
    <scope>NUCLEOTIDE SEQUENCE</scope>
</reference>
<dbReference type="InterPro" id="IPR035513">
    <property type="entry name" value="Invertase/methylesterase_inhib"/>
</dbReference>
<name>A0AAV5BIR4_ELECO</name>
<accession>A0AAV5BIR4</accession>
<dbReference type="SUPFAM" id="SSF101148">
    <property type="entry name" value="Plant invertase/pectin methylesterase inhibitor"/>
    <property type="match status" value="1"/>
</dbReference>
<evidence type="ECO:0000259" key="5">
    <source>
        <dbReference type="Pfam" id="PF04043"/>
    </source>
</evidence>
<dbReference type="Proteomes" id="UP001054889">
    <property type="component" value="Unassembled WGS sequence"/>
</dbReference>
<sequence>MTGCSAYSKQIIISWVQVQPTTINFNNDESTTLHILLLSAAALATLTLIGGAGATVVTTCRAAADSDARVDYGFCVAELGKHRDSPDADAWGIAKVAALTGVVNDDDAVDDIKATLAAKANPPAGRGDAQVRAALERCRELYESMGFAFAEADDEINARDFDAGKEKAAEAVALAPQCDDALAKAGAVPSPMAKRSVRRADREHLHGHHQPHQLMRVE</sequence>